<name>A0A953LJJ4_SYMTR</name>
<dbReference type="CDD" id="cd00077">
    <property type="entry name" value="HDc"/>
    <property type="match status" value="1"/>
</dbReference>
<evidence type="ECO:0000256" key="1">
    <source>
        <dbReference type="ARBA" id="ARBA00012506"/>
    </source>
</evidence>
<dbReference type="SMART" id="SM00471">
    <property type="entry name" value="HDc"/>
    <property type="match status" value="1"/>
</dbReference>
<sequence>MATADWRTLEGVLQRQVTGERLAHTYRVLEYARRLGRIHGADPDQVAVAALMHDYAKPLPAETLLREAERLGLSIHPVERAAPHLLHGPVAAAQLAEQGLVTDREVLQAIATHTTGRAGMGLLEKVLYVADYAEPGRRFPGAAEVREAAEQDLDRALLAALNNSLLYLVGQGWLIHPASVEARNWLLQGP</sequence>
<dbReference type="NCBIfam" id="TIGR00488">
    <property type="entry name" value="bis(5'-nucleosyl)-tetraphosphatase (symmetrical) YqeK"/>
    <property type="match status" value="1"/>
</dbReference>
<accession>A0A953LJJ4</accession>
<reference evidence="8" key="1">
    <citation type="submission" date="2017-11" db="EMBL/GenBank/DDBJ databases">
        <title>Three new genomes from thermophilic consortium.</title>
        <authorList>
            <person name="Quaggio R."/>
            <person name="Amgarten D."/>
            <person name="Setubal J.C."/>
        </authorList>
    </citation>
    <scope>NUCLEOTIDE SEQUENCE</scope>
    <source>
        <strain evidence="8">ZCTH01-B2</strain>
    </source>
</reference>
<keyword evidence="2" id="KW-0479">Metal-binding</keyword>
<dbReference type="PANTHER" id="PTHR35795:SF1">
    <property type="entry name" value="BIS(5'-NUCLEOSYL)-TETRAPHOSPHATASE, SYMMETRICAL"/>
    <property type="match status" value="1"/>
</dbReference>
<dbReference type="InterPro" id="IPR051094">
    <property type="entry name" value="Diverse_Catalytic_Enzymes"/>
</dbReference>
<keyword evidence="5" id="KW-0408">Iron</keyword>
<feature type="domain" description="HD" evidence="7">
    <location>
        <begin position="21"/>
        <end position="136"/>
    </location>
</feature>
<evidence type="ECO:0000256" key="6">
    <source>
        <dbReference type="ARBA" id="ARBA00049417"/>
    </source>
</evidence>
<organism evidence="8 9">
    <name type="scientific">Symbiobacterium thermophilum</name>
    <dbReference type="NCBI Taxonomy" id="2734"/>
    <lineage>
        <taxon>Bacteria</taxon>
        <taxon>Bacillati</taxon>
        <taxon>Bacillota</taxon>
        <taxon>Clostridia</taxon>
        <taxon>Eubacteriales</taxon>
        <taxon>Symbiobacteriaceae</taxon>
        <taxon>Symbiobacterium</taxon>
    </lineage>
</organism>
<dbReference type="AlphaFoldDB" id="A0A953LJJ4"/>
<dbReference type="GO" id="GO:0000166">
    <property type="term" value="F:nucleotide binding"/>
    <property type="evidence" value="ECO:0007669"/>
    <property type="project" value="UniProtKB-KW"/>
</dbReference>
<dbReference type="PANTHER" id="PTHR35795">
    <property type="entry name" value="SLR1885 PROTEIN"/>
    <property type="match status" value="1"/>
</dbReference>
<evidence type="ECO:0000256" key="2">
    <source>
        <dbReference type="ARBA" id="ARBA00022723"/>
    </source>
</evidence>
<dbReference type="GO" id="GO:0008803">
    <property type="term" value="F:bis(5'-nucleosyl)-tetraphosphatase (symmetrical) activity"/>
    <property type="evidence" value="ECO:0007669"/>
    <property type="project" value="UniProtKB-EC"/>
</dbReference>
<keyword evidence="4" id="KW-0378">Hydrolase</keyword>
<keyword evidence="3" id="KW-0547">Nucleotide-binding</keyword>
<comment type="caution">
    <text evidence="8">The sequence shown here is derived from an EMBL/GenBank/DDBJ whole genome shotgun (WGS) entry which is preliminary data.</text>
</comment>
<dbReference type="Pfam" id="PF01966">
    <property type="entry name" value="HD"/>
    <property type="match status" value="1"/>
</dbReference>
<dbReference type="InterPro" id="IPR006674">
    <property type="entry name" value="HD_domain"/>
</dbReference>
<dbReference type="EC" id="3.6.1.41" evidence="1"/>
<dbReference type="InterPro" id="IPR003607">
    <property type="entry name" value="HD/PDEase_dom"/>
</dbReference>
<dbReference type="InterPro" id="IPR005249">
    <property type="entry name" value="YqeK"/>
</dbReference>
<evidence type="ECO:0000256" key="4">
    <source>
        <dbReference type="ARBA" id="ARBA00022801"/>
    </source>
</evidence>
<dbReference type="Proteomes" id="UP000732377">
    <property type="component" value="Unassembled WGS sequence"/>
</dbReference>
<evidence type="ECO:0000256" key="3">
    <source>
        <dbReference type="ARBA" id="ARBA00022741"/>
    </source>
</evidence>
<evidence type="ECO:0000313" key="8">
    <source>
        <dbReference type="EMBL" id="MBY6277234.1"/>
    </source>
</evidence>
<proteinExistence type="predicted"/>
<gene>
    <name evidence="8" type="ORF">CWE10_13665</name>
</gene>
<protein>
    <recommendedName>
        <fullName evidence="1">bis(5'-nucleosyl)-tetraphosphatase (symmetrical)</fullName>
        <ecNumber evidence="1">3.6.1.41</ecNumber>
    </recommendedName>
</protein>
<evidence type="ECO:0000259" key="7">
    <source>
        <dbReference type="PROSITE" id="PS51831"/>
    </source>
</evidence>
<dbReference type="SUPFAM" id="SSF109604">
    <property type="entry name" value="HD-domain/PDEase-like"/>
    <property type="match status" value="1"/>
</dbReference>
<dbReference type="EMBL" id="PIUK01000153">
    <property type="protein sequence ID" value="MBY6277234.1"/>
    <property type="molecule type" value="Genomic_DNA"/>
</dbReference>
<dbReference type="PROSITE" id="PS51831">
    <property type="entry name" value="HD"/>
    <property type="match status" value="1"/>
</dbReference>
<evidence type="ECO:0000256" key="5">
    <source>
        <dbReference type="ARBA" id="ARBA00023004"/>
    </source>
</evidence>
<evidence type="ECO:0000313" key="9">
    <source>
        <dbReference type="Proteomes" id="UP000732377"/>
    </source>
</evidence>
<dbReference type="GO" id="GO:0046872">
    <property type="term" value="F:metal ion binding"/>
    <property type="evidence" value="ECO:0007669"/>
    <property type="project" value="UniProtKB-KW"/>
</dbReference>
<comment type="catalytic activity">
    <reaction evidence="6">
        <text>P(1),P(4)-bis(5'-adenosyl) tetraphosphate + H2O = 2 ADP + 2 H(+)</text>
        <dbReference type="Rhea" id="RHEA:24252"/>
        <dbReference type="ChEBI" id="CHEBI:15377"/>
        <dbReference type="ChEBI" id="CHEBI:15378"/>
        <dbReference type="ChEBI" id="CHEBI:58141"/>
        <dbReference type="ChEBI" id="CHEBI:456216"/>
        <dbReference type="EC" id="3.6.1.41"/>
    </reaction>
</comment>
<dbReference type="Gene3D" id="1.10.3210.10">
    <property type="entry name" value="Hypothetical protein af1432"/>
    <property type="match status" value="1"/>
</dbReference>
<dbReference type="RefSeq" id="WP_273380385.1">
    <property type="nucleotide sequence ID" value="NZ_PIUK01000153.1"/>
</dbReference>